<reference evidence="11 12" key="1">
    <citation type="submission" date="2020-08" db="EMBL/GenBank/DDBJ databases">
        <title>Functional genomics of gut bacteria from endangered species of beetles.</title>
        <authorList>
            <person name="Carlos-Shanley C."/>
        </authorList>
    </citation>
    <scope>NUCLEOTIDE SEQUENCE [LARGE SCALE GENOMIC DNA]</scope>
    <source>
        <strain evidence="11 12">S00192</strain>
    </source>
</reference>
<evidence type="ECO:0000256" key="6">
    <source>
        <dbReference type="ARBA" id="ARBA00034316"/>
    </source>
</evidence>
<keyword evidence="1" id="KW-0378">Hydrolase</keyword>
<dbReference type="InterPro" id="IPR006445">
    <property type="entry name" value="Phage-assoc_HI1409"/>
</dbReference>
<name>A0A7W9L502_BREVE</name>
<organism evidence="11 12">
    <name type="scientific">Brevundimonas vesicularis</name>
    <name type="common">Pseudomonas vesicularis</name>
    <dbReference type="NCBI Taxonomy" id="41276"/>
    <lineage>
        <taxon>Bacteria</taxon>
        <taxon>Pseudomonadati</taxon>
        <taxon>Pseudomonadota</taxon>
        <taxon>Alphaproteobacteria</taxon>
        <taxon>Caulobacterales</taxon>
        <taxon>Caulobacteraceae</taxon>
        <taxon>Brevundimonas</taxon>
    </lineage>
</organism>
<comment type="caution">
    <text evidence="11">The sequence shown here is derived from an EMBL/GenBank/DDBJ whole genome shotgun (WGS) entry which is preliminary data.</text>
</comment>
<comment type="catalytic activity">
    <reaction evidence="8">
        <text>3',3'-cUAMP + H2O = U[3'-5']pAp[3'] + H(+)</text>
        <dbReference type="Rhea" id="RHEA:72835"/>
        <dbReference type="ChEBI" id="CHEBI:15377"/>
        <dbReference type="ChEBI" id="CHEBI:15378"/>
        <dbReference type="ChEBI" id="CHEBI:143809"/>
        <dbReference type="ChEBI" id="CHEBI:192498"/>
    </reaction>
    <physiologicalReaction direction="left-to-right" evidence="8">
        <dbReference type="Rhea" id="RHEA:72836"/>
    </physiologicalReaction>
</comment>
<evidence type="ECO:0000256" key="7">
    <source>
        <dbReference type="ARBA" id="ARBA00034343"/>
    </source>
</evidence>
<dbReference type="InterPro" id="IPR056175">
    <property type="entry name" value="Acb1-like_C"/>
</dbReference>
<evidence type="ECO:0000313" key="11">
    <source>
        <dbReference type="EMBL" id="MBB5770876.1"/>
    </source>
</evidence>
<accession>A0A7W9L502</accession>
<dbReference type="Pfam" id="PF23474">
    <property type="entry name" value="Acb1"/>
    <property type="match status" value="1"/>
</dbReference>
<evidence type="ECO:0000256" key="8">
    <source>
        <dbReference type="ARBA" id="ARBA00048123"/>
    </source>
</evidence>
<dbReference type="NCBIfam" id="TIGR01555">
    <property type="entry name" value="phge_rel_HI1409"/>
    <property type="match status" value="1"/>
</dbReference>
<dbReference type="Proteomes" id="UP000556201">
    <property type="component" value="Unassembled WGS sequence"/>
</dbReference>
<comment type="catalytic activity">
    <reaction evidence="2">
        <text>3',3',3'-cAAG + H2O = G[3'-5']pA[3'-5']pAp[3'] + H(+)</text>
        <dbReference type="Rhea" id="RHEA:72863"/>
        <dbReference type="ChEBI" id="CHEBI:15377"/>
        <dbReference type="ChEBI" id="CHEBI:15378"/>
        <dbReference type="ChEBI" id="CHEBI:143810"/>
        <dbReference type="ChEBI" id="CHEBI:192532"/>
    </reaction>
    <physiologicalReaction direction="left-to-right" evidence="2">
        <dbReference type="Rhea" id="RHEA:72864"/>
    </physiologicalReaction>
</comment>
<proteinExistence type="inferred from homology"/>
<evidence type="ECO:0000313" key="12">
    <source>
        <dbReference type="Proteomes" id="UP000556201"/>
    </source>
</evidence>
<comment type="catalytic activity">
    <reaction evidence="3">
        <text>3',3',3'-c-tri-AMP + H2O = A[3'-5']pA[3'-5']pAp[3'] + H(+)</text>
        <dbReference type="Rhea" id="RHEA:72859"/>
        <dbReference type="ChEBI" id="CHEBI:15377"/>
        <dbReference type="ChEBI" id="CHEBI:15378"/>
        <dbReference type="ChEBI" id="CHEBI:192523"/>
        <dbReference type="ChEBI" id="CHEBI:192530"/>
    </reaction>
    <physiologicalReaction direction="left-to-right" evidence="3">
        <dbReference type="Rhea" id="RHEA:72860"/>
    </physiologicalReaction>
</comment>
<dbReference type="AlphaFoldDB" id="A0A7W9L502"/>
<evidence type="ECO:0000256" key="5">
    <source>
        <dbReference type="ARBA" id="ARBA00034283"/>
    </source>
</evidence>
<feature type="domain" description="Anti-CBASS protein Acb1-like C-terminal" evidence="10">
    <location>
        <begin position="461"/>
        <end position="610"/>
    </location>
</feature>
<dbReference type="InterPro" id="IPR024459">
    <property type="entry name" value="Acb1-like_N"/>
</dbReference>
<evidence type="ECO:0000256" key="3">
    <source>
        <dbReference type="ARBA" id="ARBA00034240"/>
    </source>
</evidence>
<evidence type="ECO:0000259" key="9">
    <source>
        <dbReference type="Pfam" id="PF06381"/>
    </source>
</evidence>
<dbReference type="GO" id="GO:0016787">
    <property type="term" value="F:hydrolase activity"/>
    <property type="evidence" value="ECO:0007669"/>
    <property type="project" value="UniProtKB-KW"/>
</dbReference>
<comment type="catalytic activity">
    <reaction evidence="5">
        <text>3',3'-cGAMP + H2O = G[3'-5']pAp[3'] + H(+)</text>
        <dbReference type="Rhea" id="RHEA:72831"/>
        <dbReference type="ChEBI" id="CHEBI:15377"/>
        <dbReference type="ChEBI" id="CHEBI:15378"/>
        <dbReference type="ChEBI" id="CHEBI:71501"/>
        <dbReference type="ChEBI" id="CHEBI:192497"/>
    </reaction>
    <physiologicalReaction direction="left-to-right" evidence="5">
        <dbReference type="Rhea" id="RHEA:72832"/>
    </physiologicalReaction>
</comment>
<gene>
    <name evidence="11" type="ORF">HNP47_000845</name>
</gene>
<comment type="catalytic activity">
    <reaction evidence="4">
        <text>3',3',3'-cAAG + H2O = A[3'-5']pG[3'-5']pAp[3'] + H(+)</text>
        <dbReference type="Rhea" id="RHEA:72867"/>
        <dbReference type="ChEBI" id="CHEBI:15377"/>
        <dbReference type="ChEBI" id="CHEBI:15378"/>
        <dbReference type="ChEBI" id="CHEBI:143810"/>
        <dbReference type="ChEBI" id="CHEBI:192533"/>
    </reaction>
    <physiologicalReaction direction="left-to-right" evidence="4">
        <dbReference type="Rhea" id="RHEA:72868"/>
    </physiologicalReaction>
</comment>
<feature type="domain" description="Anti-CBASS protein Acb1-like N-terminal" evidence="9">
    <location>
        <begin position="37"/>
        <end position="383"/>
    </location>
</feature>
<evidence type="ECO:0000256" key="1">
    <source>
        <dbReference type="ARBA" id="ARBA00022801"/>
    </source>
</evidence>
<evidence type="ECO:0000256" key="4">
    <source>
        <dbReference type="ARBA" id="ARBA00034244"/>
    </source>
</evidence>
<dbReference type="EMBL" id="JACHLJ010000001">
    <property type="protein sequence ID" value="MBB5770876.1"/>
    <property type="molecule type" value="Genomic_DNA"/>
</dbReference>
<sequence length="615" mass="67067">MRLFAADRLVNLVTAMGTQKDKASAAAYSMAYLSPEQANTAYRTDWICRKAVDIPAFDMIREGRNWQAEATAIEKLEAEEARLQVWPKLARVLKMARLHGGAALILGTGETTLGQPLRLDSVGAGGLKFIHVASKYEISAGLIDKDPASPGWGEPIKYTMSGNGGRQVDLHPSRVIRFVGAELPDLATGSDGWGDSILQALDEAIKNAGLAAAGIAQLLQEAKVDVFKLPNFMANVGDESYRQKVLDRISLANTAKSISNGLVMDAEEDYQQKQVSFSQLPEVLQLYLQIAAGAADIPATRLLGQSPSGMNSTGESDLRNYYDRLAAEQQVYLRPRLERLDELLIRSALGSRPPEVHFTFAPLWQISEKEKADIFKTTADAARTIAGNGGTSEPLMPLEALSDALVNRLVEDGHLPGLEAAMDEYGRLSEQDDDTGADEEALALVTPQIAPPVVAVDAAPRSLYVQRKLLNAAEFIAWAKAQGFETTTPADDLHVTIAFSRVAVDWMKAGQPWSNDKNGHLLVEPGGARLVEKLGDKGAVVLLFNSSELAWRHEAIRRDAGASWDYPEYQPHVTITYAGGTIDLTKVEPYRGKLLFGPEIFQELDEDWSSRLTEA</sequence>
<dbReference type="RefSeq" id="WP_184278475.1">
    <property type="nucleotide sequence ID" value="NZ_JACHLJ010000001.1"/>
</dbReference>
<evidence type="ECO:0000256" key="2">
    <source>
        <dbReference type="ARBA" id="ARBA00034233"/>
    </source>
</evidence>
<protein>
    <recommendedName>
        <fullName evidence="7">Anti-CBASS protein Acb1</fullName>
    </recommendedName>
</protein>
<evidence type="ECO:0000259" key="10">
    <source>
        <dbReference type="Pfam" id="PF23474"/>
    </source>
</evidence>
<dbReference type="Pfam" id="PF06381">
    <property type="entry name" value="Phage_portal_3"/>
    <property type="match status" value="1"/>
</dbReference>
<comment type="similarity">
    <text evidence="6">Belongs to the anti-CBASS protein Acb1 family.</text>
</comment>